<feature type="active site" evidence="1">
    <location>
        <position position="166"/>
    </location>
</feature>
<dbReference type="InterPro" id="IPR006225">
    <property type="entry name" value="PsdUridine_synth_RluC/D"/>
</dbReference>
<dbReference type="NCBIfam" id="TIGR00005">
    <property type="entry name" value="rluA_subfam"/>
    <property type="match status" value="1"/>
</dbReference>
<dbReference type="InterPro" id="IPR006224">
    <property type="entry name" value="PsdUridine_synth_RluA-like_CS"/>
</dbReference>
<dbReference type="EC" id="5.4.99.-" evidence="2"/>
<gene>
    <name evidence="4" type="ORF">PACTADRAFT_2843</name>
</gene>
<dbReference type="PANTHER" id="PTHR21600:SF40">
    <property type="entry name" value="PSEUDOURIDYLATE SYNTHASE RPUSD2"/>
    <property type="match status" value="1"/>
</dbReference>
<dbReference type="Pfam" id="PF00849">
    <property type="entry name" value="PseudoU_synth_2"/>
    <property type="match status" value="1"/>
</dbReference>
<dbReference type="InterPro" id="IPR020103">
    <property type="entry name" value="PsdUridine_synth_cat_dom_sf"/>
</dbReference>
<reference evidence="5" key="1">
    <citation type="submission" date="2016-05" db="EMBL/GenBank/DDBJ databases">
        <title>Comparative genomics of biotechnologically important yeasts.</title>
        <authorList>
            <consortium name="DOE Joint Genome Institute"/>
            <person name="Riley R."/>
            <person name="Haridas S."/>
            <person name="Wolfe K.H."/>
            <person name="Lopes M.R."/>
            <person name="Hittinger C.T."/>
            <person name="Goker M."/>
            <person name="Salamov A."/>
            <person name="Wisecaver J."/>
            <person name="Long T.M."/>
            <person name="Aerts A.L."/>
            <person name="Barry K."/>
            <person name="Choi C."/>
            <person name="Clum A."/>
            <person name="Coughlan A.Y."/>
            <person name="Deshpande S."/>
            <person name="Douglass A.P."/>
            <person name="Hanson S.J."/>
            <person name="Klenk H.-P."/>
            <person name="Labutti K."/>
            <person name="Lapidus A."/>
            <person name="Lindquist E."/>
            <person name="Lipzen A."/>
            <person name="Meier-Kolthoff J.P."/>
            <person name="Ohm R.A."/>
            <person name="Otillar R.P."/>
            <person name="Pangilinan J."/>
            <person name="Peng Y."/>
            <person name="Rokas A."/>
            <person name="Rosa C.A."/>
            <person name="Scheuner C."/>
            <person name="Sibirny A.A."/>
            <person name="Slot J.C."/>
            <person name="Stielow J.B."/>
            <person name="Sun H."/>
            <person name="Kurtzman C.P."/>
            <person name="Blackwell M."/>
            <person name="Grigoriev I.V."/>
            <person name="Jeffries T.W."/>
        </authorList>
    </citation>
    <scope>NUCLEOTIDE SEQUENCE [LARGE SCALE GENOMIC DNA]</scope>
    <source>
        <strain evidence="5">NRRL Y-2460</strain>
    </source>
</reference>
<comment type="similarity">
    <text evidence="2">Belongs to the pseudouridine synthase RluA family.</text>
</comment>
<proteinExistence type="inferred from homology"/>
<organism evidence="4 5">
    <name type="scientific">Pachysolen tannophilus NRRL Y-2460</name>
    <dbReference type="NCBI Taxonomy" id="669874"/>
    <lineage>
        <taxon>Eukaryota</taxon>
        <taxon>Fungi</taxon>
        <taxon>Dikarya</taxon>
        <taxon>Ascomycota</taxon>
        <taxon>Saccharomycotina</taxon>
        <taxon>Pichiomycetes</taxon>
        <taxon>Pachysolenaceae</taxon>
        <taxon>Pachysolen</taxon>
    </lineage>
</organism>
<evidence type="ECO:0000313" key="5">
    <source>
        <dbReference type="Proteomes" id="UP000094236"/>
    </source>
</evidence>
<dbReference type="GO" id="GO:0000455">
    <property type="term" value="P:enzyme-directed rRNA pseudouridine synthesis"/>
    <property type="evidence" value="ECO:0007669"/>
    <property type="project" value="TreeGrafter"/>
</dbReference>
<dbReference type="GO" id="GO:0003723">
    <property type="term" value="F:RNA binding"/>
    <property type="evidence" value="ECO:0007669"/>
    <property type="project" value="InterPro"/>
</dbReference>
<dbReference type="STRING" id="669874.A0A1E4TTL1"/>
<dbReference type="GO" id="GO:0009982">
    <property type="term" value="F:pseudouridine synthase activity"/>
    <property type="evidence" value="ECO:0007669"/>
    <property type="project" value="InterPro"/>
</dbReference>
<dbReference type="Gene3D" id="3.30.2350.10">
    <property type="entry name" value="Pseudouridine synthase"/>
    <property type="match status" value="1"/>
</dbReference>
<dbReference type="PROSITE" id="PS01129">
    <property type="entry name" value="PSI_RLU"/>
    <property type="match status" value="1"/>
</dbReference>
<evidence type="ECO:0000256" key="1">
    <source>
        <dbReference type="PIRSR" id="PIRSR606225-1"/>
    </source>
</evidence>
<dbReference type="Proteomes" id="UP000094236">
    <property type="component" value="Unassembled WGS sequence"/>
</dbReference>
<comment type="catalytic activity">
    <reaction evidence="2">
        <text>a uridine in RNA = a pseudouridine in RNA</text>
        <dbReference type="Rhea" id="RHEA:48348"/>
        <dbReference type="Rhea" id="RHEA-COMP:12068"/>
        <dbReference type="Rhea" id="RHEA-COMP:12069"/>
        <dbReference type="ChEBI" id="CHEBI:65314"/>
        <dbReference type="ChEBI" id="CHEBI:65315"/>
    </reaction>
</comment>
<dbReference type="SUPFAM" id="SSF55120">
    <property type="entry name" value="Pseudouridine synthase"/>
    <property type="match status" value="1"/>
</dbReference>
<evidence type="ECO:0000256" key="2">
    <source>
        <dbReference type="RuleBase" id="RU362028"/>
    </source>
</evidence>
<dbReference type="OrthoDB" id="424794at2759"/>
<sequence>MSAVDSVLITPTPKPKYFFENGLRKIEPYYHLNKTFVKGRWVNKTLLEIFKAEFKSYYDLDYLLNKKNSYRVIRRQRNNEIISGLKLIDLKLNHGDLVENIQHKHEPPVKYNDKIKIIFEDEFLLVIDKPSGIPVHSTKNYYYNTIIEILKNEYNYKNLYPLHRLDKLTSGILILSKNNSKNSYYQDLFKAKQENQVIKEYIAKVDGKFPYNQFLCQDDIIQIDFHKSFNECGIKNPKKSSTLFEFLQYDHNMNQSLLRCKPLTGRTHQIRIHLKKIGFPIVNDPLYGKNGLLNEIQDLKEIDEIKFNNCIEILHSKIDNLMLDETNNCKECGIYAYKDPDINNLFICLHSQVYNFPNINLFFKSDLPEWALIE</sequence>
<dbReference type="AlphaFoldDB" id="A0A1E4TTL1"/>
<comment type="function">
    <text evidence="2">Responsible for synthesis of pseudouridine from uracil.</text>
</comment>
<dbReference type="EMBL" id="KV454014">
    <property type="protein sequence ID" value="ODV95133.1"/>
    <property type="molecule type" value="Genomic_DNA"/>
</dbReference>
<evidence type="ECO:0000313" key="4">
    <source>
        <dbReference type="EMBL" id="ODV95133.1"/>
    </source>
</evidence>
<keyword evidence="5" id="KW-1185">Reference proteome</keyword>
<dbReference type="InterPro" id="IPR006145">
    <property type="entry name" value="PsdUridine_synth_RsuA/RluA"/>
</dbReference>
<name>A0A1E4TTL1_PACTA</name>
<feature type="domain" description="Pseudouridine synthase RsuA/RluA-like" evidence="3">
    <location>
        <begin position="124"/>
        <end position="275"/>
    </location>
</feature>
<accession>A0A1E4TTL1</accession>
<dbReference type="CDD" id="cd02557">
    <property type="entry name" value="PseudoU_synth_ScRIB2"/>
    <property type="match status" value="1"/>
</dbReference>
<evidence type="ECO:0000259" key="3">
    <source>
        <dbReference type="Pfam" id="PF00849"/>
    </source>
</evidence>
<dbReference type="PANTHER" id="PTHR21600">
    <property type="entry name" value="MITOCHONDRIAL RNA PSEUDOURIDINE SYNTHASE"/>
    <property type="match status" value="1"/>
</dbReference>
<keyword evidence="2" id="KW-0413">Isomerase</keyword>
<protein>
    <recommendedName>
        <fullName evidence="2">Pseudouridine synthase</fullName>
        <ecNumber evidence="2">5.4.99.-</ecNumber>
    </recommendedName>
</protein>
<dbReference type="InterPro" id="IPR050188">
    <property type="entry name" value="RluA_PseudoU_synthase"/>
</dbReference>